<feature type="region of interest" description="Disordered" evidence="6">
    <location>
        <begin position="119"/>
        <end position="148"/>
    </location>
</feature>
<reference evidence="8 9" key="1">
    <citation type="journal article" date="2024" name="Nat. Commun.">
        <title>Phylogenomics reveals the evolutionary origins of lichenization in chlorophyte algae.</title>
        <authorList>
            <person name="Puginier C."/>
            <person name="Libourel C."/>
            <person name="Otte J."/>
            <person name="Skaloud P."/>
            <person name="Haon M."/>
            <person name="Grisel S."/>
            <person name="Petersen M."/>
            <person name="Berrin J.G."/>
            <person name="Delaux P.M."/>
            <person name="Dal Grande F."/>
            <person name="Keller J."/>
        </authorList>
    </citation>
    <scope>NUCLEOTIDE SEQUENCE [LARGE SCALE GENOMIC DNA]</scope>
    <source>
        <strain evidence="8 9">SAG 245.80</strain>
    </source>
</reference>
<accession>A0AAW1QYT6</accession>
<dbReference type="SMART" id="SM00554">
    <property type="entry name" value="FAS1"/>
    <property type="match status" value="1"/>
</dbReference>
<proteinExistence type="predicted"/>
<dbReference type="Pfam" id="PF02469">
    <property type="entry name" value="Fasciclin"/>
    <property type="match status" value="1"/>
</dbReference>
<evidence type="ECO:0000256" key="2">
    <source>
        <dbReference type="ARBA" id="ARBA00022475"/>
    </source>
</evidence>
<evidence type="ECO:0000256" key="6">
    <source>
        <dbReference type="SAM" id="MobiDB-lite"/>
    </source>
</evidence>
<feature type="compositionally biased region" description="Low complexity" evidence="6">
    <location>
        <begin position="352"/>
        <end position="364"/>
    </location>
</feature>
<feature type="compositionally biased region" description="Low complexity" evidence="6">
    <location>
        <begin position="714"/>
        <end position="723"/>
    </location>
</feature>
<keyword evidence="2" id="KW-1003">Cell membrane</keyword>
<dbReference type="PROSITE" id="PS50213">
    <property type="entry name" value="FAS1"/>
    <property type="match status" value="1"/>
</dbReference>
<evidence type="ECO:0000259" key="7">
    <source>
        <dbReference type="PROSITE" id="PS50213"/>
    </source>
</evidence>
<evidence type="ECO:0000256" key="4">
    <source>
        <dbReference type="ARBA" id="ARBA00023136"/>
    </source>
</evidence>
<dbReference type="Proteomes" id="UP001445335">
    <property type="component" value="Unassembled WGS sequence"/>
</dbReference>
<feature type="compositionally biased region" description="Low complexity" evidence="6">
    <location>
        <begin position="372"/>
        <end position="381"/>
    </location>
</feature>
<dbReference type="EMBL" id="JALJOU010000066">
    <property type="protein sequence ID" value="KAK9826358.1"/>
    <property type="molecule type" value="Genomic_DNA"/>
</dbReference>
<dbReference type="PANTHER" id="PTHR32077">
    <property type="entry name" value="FASCICLIN-LIKE ARABINOGALACTAN PROTEIN"/>
    <property type="match status" value="1"/>
</dbReference>
<sequence>MRHQTIEQVKKQLEAFTGRSDVTEVAQKLEAAVYKVSNGQINDYIMKISQRLDRGGPPPLYPAGGRAGMQQQQQQQQRRPQYAPQPPAQQHLAPQALGGSDSGMGDDLFAEMAQGLILGPQAGTPAGDPFRLPQAYPPQGQQQMPSNTANHNAYQSQAQPMTMGHAGMAPPQSQPQSHAQAQAQYHQMVAEGYRGGAGVRLTVGGAGMPVSGAQLPAGGRGAPAQNLAGAPVPAQDVTEAYWALLERMRREYLADLEAAYEVFLAAKAQHAPGSPALGHVDKLGGIRPILPRLQIRREQAEQAGRRLSAGDLAALYALDAQLKPYVAKLRASMVHPSNKRRHLDPAVAAAARAPASSQQSAYAPTEVEASRAASPATTVGAPTPPTVATPPPAVKVEPEGRIDMGAHLVGLLERAPAAMASAAAVLAARVLQRSVAKTPPWPEALRVESPPVLPTLPIQSRCVFTSTAGGAGAFSEDMAFSPVSVLDWPPQSGASQLLCRASSDAAALQALRERLEAEGRQVGERLGVACQISECPVYSDALLVHLAAASAASGAAAAAGTGASNNGGPALDGSAEHKEWTALSLRFTQRCFSDGESPAPLFHQRCDGTDCPQADALRSVFEAAISATALPLSLEVIAETWLKSLTLRTSGKLRGTMQRTMMLAAFLAIVSMACVADARSLQQTDASAPAPAVSSAAAAPAAAPEPTVRSTSVRAARAATTPAPAAPAPAPPPANGCVMQYLQSHGEYSTLLRLIYASNSNISQTLSDSTSGITMFAPDNDGINQTLSDLGLKLEGLLQDPKLVLSILQFHVLPSPVEYRALRDGYSFNTALPVDQDQDPVRVDRQAETVQLSGANTNAGLKDRGTHICMDVVYKIDGLLLPKGAIRSS</sequence>
<comment type="caution">
    <text evidence="8">The sequence shown here is derived from an EMBL/GenBank/DDBJ whole genome shotgun (WGS) entry which is preliminary data.</text>
</comment>
<name>A0AAW1QYT6_9CHLO</name>
<feature type="domain" description="FAS1" evidence="7">
    <location>
        <begin position="735"/>
        <end position="880"/>
    </location>
</feature>
<evidence type="ECO:0000256" key="3">
    <source>
        <dbReference type="ARBA" id="ARBA00022729"/>
    </source>
</evidence>
<organism evidence="8 9">
    <name type="scientific">Elliptochloris bilobata</name>
    <dbReference type="NCBI Taxonomy" id="381761"/>
    <lineage>
        <taxon>Eukaryota</taxon>
        <taxon>Viridiplantae</taxon>
        <taxon>Chlorophyta</taxon>
        <taxon>core chlorophytes</taxon>
        <taxon>Trebouxiophyceae</taxon>
        <taxon>Trebouxiophyceae incertae sedis</taxon>
        <taxon>Elliptochloris clade</taxon>
        <taxon>Elliptochloris</taxon>
    </lineage>
</organism>
<dbReference type="Gene3D" id="2.30.180.10">
    <property type="entry name" value="FAS1 domain"/>
    <property type="match status" value="1"/>
</dbReference>
<feature type="compositionally biased region" description="Low complexity" evidence="6">
    <location>
        <begin position="62"/>
        <end position="107"/>
    </location>
</feature>
<keyword evidence="9" id="KW-1185">Reference proteome</keyword>
<dbReference type="PANTHER" id="PTHR32077:SF86">
    <property type="entry name" value="FAS1 DOMAIN-CONTAINING PROTEIN SELMODRAFT_448915"/>
    <property type="match status" value="1"/>
</dbReference>
<dbReference type="GO" id="GO:0009834">
    <property type="term" value="P:plant-type secondary cell wall biogenesis"/>
    <property type="evidence" value="ECO:0007669"/>
    <property type="project" value="TreeGrafter"/>
</dbReference>
<dbReference type="SUPFAM" id="SSF82153">
    <property type="entry name" value="FAS1 domain"/>
    <property type="match status" value="1"/>
</dbReference>
<evidence type="ECO:0000256" key="1">
    <source>
        <dbReference type="ARBA" id="ARBA00004236"/>
    </source>
</evidence>
<dbReference type="InterPro" id="IPR045003">
    <property type="entry name" value="FLA_A"/>
</dbReference>
<feature type="compositionally biased region" description="Polar residues" evidence="6">
    <location>
        <begin position="139"/>
        <end position="148"/>
    </location>
</feature>
<evidence type="ECO:0000313" key="9">
    <source>
        <dbReference type="Proteomes" id="UP001445335"/>
    </source>
</evidence>
<feature type="region of interest" description="Disordered" evidence="6">
    <location>
        <begin position="352"/>
        <end position="393"/>
    </location>
</feature>
<dbReference type="AlphaFoldDB" id="A0AAW1QYT6"/>
<evidence type="ECO:0000313" key="8">
    <source>
        <dbReference type="EMBL" id="KAK9826358.1"/>
    </source>
</evidence>
<comment type="subcellular location">
    <subcellularLocation>
        <location evidence="1">Cell membrane</location>
    </subcellularLocation>
</comment>
<dbReference type="InterPro" id="IPR036378">
    <property type="entry name" value="FAS1_dom_sf"/>
</dbReference>
<protein>
    <recommendedName>
        <fullName evidence="7">FAS1 domain-containing protein</fullName>
    </recommendedName>
</protein>
<evidence type="ECO:0000256" key="5">
    <source>
        <dbReference type="ARBA" id="ARBA00024686"/>
    </source>
</evidence>
<keyword evidence="3" id="KW-0732">Signal</keyword>
<feature type="region of interest" description="Disordered" evidence="6">
    <location>
        <begin position="51"/>
        <end position="107"/>
    </location>
</feature>
<dbReference type="GO" id="GO:0005886">
    <property type="term" value="C:plasma membrane"/>
    <property type="evidence" value="ECO:0007669"/>
    <property type="project" value="UniProtKB-SubCell"/>
</dbReference>
<comment type="function">
    <text evidence="5">May be a cell surface adhesion protein.</text>
</comment>
<keyword evidence="4" id="KW-0472">Membrane</keyword>
<gene>
    <name evidence="8" type="ORF">WJX81_001744</name>
</gene>
<feature type="compositionally biased region" description="Pro residues" evidence="6">
    <location>
        <begin position="382"/>
        <end position="393"/>
    </location>
</feature>
<feature type="region of interest" description="Disordered" evidence="6">
    <location>
        <begin position="697"/>
        <end position="732"/>
    </location>
</feature>
<dbReference type="InterPro" id="IPR000782">
    <property type="entry name" value="FAS1_domain"/>
</dbReference>